<dbReference type="Pfam" id="PF00196">
    <property type="entry name" value="GerE"/>
    <property type="match status" value="1"/>
</dbReference>
<dbReference type="PROSITE" id="PS00622">
    <property type="entry name" value="HTH_LUXR_1"/>
    <property type="match status" value="1"/>
</dbReference>
<organism evidence="7 8">
    <name type="scientific">Methyloversatilis universalis (strain ATCC BAA-1314 / DSM 25237 / JCM 13912 / CCUG 52030 / FAM5)</name>
    <dbReference type="NCBI Taxonomy" id="1000565"/>
    <lineage>
        <taxon>Bacteria</taxon>
        <taxon>Pseudomonadati</taxon>
        <taxon>Pseudomonadota</taxon>
        <taxon>Betaproteobacteria</taxon>
        <taxon>Nitrosomonadales</taxon>
        <taxon>Sterolibacteriaceae</taxon>
        <taxon>Methyloversatilis</taxon>
    </lineage>
</organism>
<feature type="domain" description="Response regulatory" evidence="6">
    <location>
        <begin position="5"/>
        <end position="120"/>
    </location>
</feature>
<dbReference type="InterPro" id="IPR000792">
    <property type="entry name" value="Tscrpt_reg_LuxR_C"/>
</dbReference>
<dbReference type="Gene3D" id="3.40.50.2300">
    <property type="match status" value="1"/>
</dbReference>
<dbReference type="PANTHER" id="PTHR44688:SF16">
    <property type="entry name" value="DNA-BINDING TRANSCRIPTIONAL ACTIVATOR DEVR_DOSR"/>
    <property type="match status" value="1"/>
</dbReference>
<evidence type="ECO:0000256" key="4">
    <source>
        <dbReference type="PROSITE-ProRule" id="PRU00169"/>
    </source>
</evidence>
<evidence type="ECO:0000256" key="2">
    <source>
        <dbReference type="ARBA" id="ARBA00023125"/>
    </source>
</evidence>
<evidence type="ECO:0000259" key="5">
    <source>
        <dbReference type="PROSITE" id="PS50043"/>
    </source>
</evidence>
<dbReference type="InterPro" id="IPR011006">
    <property type="entry name" value="CheY-like_superfamily"/>
</dbReference>
<dbReference type="CDD" id="cd06170">
    <property type="entry name" value="LuxR_C_like"/>
    <property type="match status" value="1"/>
</dbReference>
<keyword evidence="3" id="KW-0804">Transcription</keyword>
<dbReference type="GO" id="GO:0000160">
    <property type="term" value="P:phosphorelay signal transduction system"/>
    <property type="evidence" value="ECO:0007669"/>
    <property type="project" value="InterPro"/>
</dbReference>
<accession>F5RF15</accession>
<evidence type="ECO:0000256" key="1">
    <source>
        <dbReference type="ARBA" id="ARBA00023015"/>
    </source>
</evidence>
<reference evidence="7 8" key="1">
    <citation type="journal article" date="2011" name="J. Bacteriol.">
        <title>Genome sequence of Methyloversatilis universalis FAM5T, a methylotrophic representative of the order Rhodocyclales.</title>
        <authorList>
            <person name="Kittichotirat W."/>
            <person name="Good N.M."/>
            <person name="Hall R."/>
            <person name="Bringel F."/>
            <person name="Lajus A."/>
            <person name="Medigue C."/>
            <person name="Smalley N.E."/>
            <person name="Beck D."/>
            <person name="Bumgarner R."/>
            <person name="Vuilleumier S."/>
            <person name="Kalyuzhnaya M.G."/>
        </authorList>
    </citation>
    <scope>NUCLEOTIDE SEQUENCE [LARGE SCALE GENOMIC DNA]</scope>
    <source>
        <strain evidence="8">ATCC BAA-1314 / JCM 13912 / FAM5</strain>
    </source>
</reference>
<proteinExistence type="predicted"/>
<evidence type="ECO:0000313" key="7">
    <source>
        <dbReference type="EMBL" id="EGK70671.1"/>
    </source>
</evidence>
<comment type="caution">
    <text evidence="7">The sequence shown here is derived from an EMBL/GenBank/DDBJ whole genome shotgun (WGS) entry which is preliminary data.</text>
</comment>
<keyword evidence="1" id="KW-0805">Transcription regulation</keyword>
<dbReference type="Proteomes" id="UP000005019">
    <property type="component" value="Unassembled WGS sequence"/>
</dbReference>
<evidence type="ECO:0000256" key="3">
    <source>
        <dbReference type="ARBA" id="ARBA00023163"/>
    </source>
</evidence>
<gene>
    <name evidence="7" type="ORF">METUNv1_02892</name>
</gene>
<dbReference type="SUPFAM" id="SSF52172">
    <property type="entry name" value="CheY-like"/>
    <property type="match status" value="1"/>
</dbReference>
<dbReference type="InterPro" id="IPR001789">
    <property type="entry name" value="Sig_transdc_resp-reg_receiver"/>
</dbReference>
<dbReference type="GO" id="GO:0006355">
    <property type="term" value="P:regulation of DNA-templated transcription"/>
    <property type="evidence" value="ECO:0007669"/>
    <property type="project" value="InterPro"/>
</dbReference>
<dbReference type="PROSITE" id="PS50043">
    <property type="entry name" value="HTH_LUXR_2"/>
    <property type="match status" value="1"/>
</dbReference>
<dbReference type="SUPFAM" id="SSF46894">
    <property type="entry name" value="C-terminal effector domain of the bipartite response regulators"/>
    <property type="match status" value="1"/>
</dbReference>
<dbReference type="eggNOG" id="COG4566">
    <property type="taxonomic scope" value="Bacteria"/>
</dbReference>
<dbReference type="STRING" id="1000565.METUNv1_02892"/>
<evidence type="ECO:0000259" key="6">
    <source>
        <dbReference type="PROSITE" id="PS50110"/>
    </source>
</evidence>
<protein>
    <submittedName>
        <fullName evidence="7">Nodulation protein W</fullName>
    </submittedName>
</protein>
<name>F5RF15_METUF</name>
<dbReference type="PANTHER" id="PTHR44688">
    <property type="entry name" value="DNA-BINDING TRANSCRIPTIONAL ACTIVATOR DEVR_DOSR"/>
    <property type="match status" value="1"/>
</dbReference>
<evidence type="ECO:0000313" key="8">
    <source>
        <dbReference type="Proteomes" id="UP000005019"/>
    </source>
</evidence>
<dbReference type="RefSeq" id="WP_008062921.1">
    <property type="nucleotide sequence ID" value="NZ_AFHG01000053.1"/>
</dbReference>
<feature type="domain" description="HTH luxR-type" evidence="5">
    <location>
        <begin position="136"/>
        <end position="201"/>
    </location>
</feature>
<dbReference type="AlphaFoldDB" id="F5RF15"/>
<keyword evidence="8" id="KW-1185">Reference proteome</keyword>
<sequence>MARPLVCVLDDDVAMRRALCQALSVLDADVRGFAGLAPLLQERESLERAACIVLKASLRGPDGQPVQDSLSTIAHRAFRIFVSGPCEVADAVRAMRGGALDFLVAPIEVGVLRLRVAEALTRAADAEARRRRLQRIGDALAALTPRERAVLDRVVAGASNAEIAAGLGISSKTVEQHRARVMDKMRAGSLAELVAWVTEWRLLSGG</sequence>
<dbReference type="EMBL" id="AFHG01000053">
    <property type="protein sequence ID" value="EGK70671.1"/>
    <property type="molecule type" value="Genomic_DNA"/>
</dbReference>
<dbReference type="OrthoDB" id="9802186at2"/>
<dbReference type="InterPro" id="IPR016032">
    <property type="entry name" value="Sig_transdc_resp-reg_C-effctor"/>
</dbReference>
<dbReference type="PROSITE" id="PS50110">
    <property type="entry name" value="RESPONSE_REGULATORY"/>
    <property type="match status" value="1"/>
</dbReference>
<dbReference type="PRINTS" id="PR00038">
    <property type="entry name" value="HTHLUXR"/>
</dbReference>
<keyword evidence="2" id="KW-0238">DNA-binding</keyword>
<dbReference type="GO" id="GO:0003677">
    <property type="term" value="F:DNA binding"/>
    <property type="evidence" value="ECO:0007669"/>
    <property type="project" value="UniProtKB-KW"/>
</dbReference>
<dbReference type="SMART" id="SM00421">
    <property type="entry name" value="HTH_LUXR"/>
    <property type="match status" value="1"/>
</dbReference>
<dbReference type="InterPro" id="IPR036388">
    <property type="entry name" value="WH-like_DNA-bd_sf"/>
</dbReference>
<comment type="caution">
    <text evidence="4">Lacks conserved residue(s) required for the propagation of feature annotation.</text>
</comment>
<dbReference type="Gene3D" id="1.10.10.10">
    <property type="entry name" value="Winged helix-like DNA-binding domain superfamily/Winged helix DNA-binding domain"/>
    <property type="match status" value="1"/>
</dbReference>